<protein>
    <submittedName>
        <fullName evidence="1">Uncharacterized protein</fullName>
    </submittedName>
</protein>
<dbReference type="Proteomes" id="UP000821845">
    <property type="component" value="Chromosome 3"/>
</dbReference>
<name>A0ACB7SQW5_HYAAI</name>
<organism evidence="1 2">
    <name type="scientific">Hyalomma asiaticum</name>
    <name type="common">Tick</name>
    <dbReference type="NCBI Taxonomy" id="266040"/>
    <lineage>
        <taxon>Eukaryota</taxon>
        <taxon>Metazoa</taxon>
        <taxon>Ecdysozoa</taxon>
        <taxon>Arthropoda</taxon>
        <taxon>Chelicerata</taxon>
        <taxon>Arachnida</taxon>
        <taxon>Acari</taxon>
        <taxon>Parasitiformes</taxon>
        <taxon>Ixodida</taxon>
        <taxon>Ixodoidea</taxon>
        <taxon>Ixodidae</taxon>
        <taxon>Hyalomminae</taxon>
        <taxon>Hyalomma</taxon>
    </lineage>
</organism>
<sequence length="109" mass="12533">MCITPQGAVQDPPLLLQGKKFGWADRYRYLGVTIVTERNYVREYEEKLCTKALSRAFLGSRTLRPLGWYEVTRDLWKSVVVPSLTFGNAILCLLSMTWQALEVYQREAG</sequence>
<accession>A0ACB7SQW5</accession>
<evidence type="ECO:0000313" key="2">
    <source>
        <dbReference type="Proteomes" id="UP000821845"/>
    </source>
</evidence>
<dbReference type="EMBL" id="CM023483">
    <property type="protein sequence ID" value="KAH6936431.1"/>
    <property type="molecule type" value="Genomic_DNA"/>
</dbReference>
<gene>
    <name evidence="1" type="ORF">HPB50_017073</name>
</gene>
<evidence type="ECO:0000313" key="1">
    <source>
        <dbReference type="EMBL" id="KAH6936431.1"/>
    </source>
</evidence>
<comment type="caution">
    <text evidence="1">The sequence shown here is derived from an EMBL/GenBank/DDBJ whole genome shotgun (WGS) entry which is preliminary data.</text>
</comment>
<proteinExistence type="predicted"/>
<reference evidence="1" key="1">
    <citation type="submission" date="2020-05" db="EMBL/GenBank/DDBJ databases">
        <title>Large-scale comparative analyses of tick genomes elucidate their genetic diversity and vector capacities.</title>
        <authorList>
            <person name="Jia N."/>
            <person name="Wang J."/>
            <person name="Shi W."/>
            <person name="Du L."/>
            <person name="Sun Y."/>
            <person name="Zhan W."/>
            <person name="Jiang J."/>
            <person name="Wang Q."/>
            <person name="Zhang B."/>
            <person name="Ji P."/>
            <person name="Sakyi L.B."/>
            <person name="Cui X."/>
            <person name="Yuan T."/>
            <person name="Jiang B."/>
            <person name="Yang W."/>
            <person name="Lam T.T.-Y."/>
            <person name="Chang Q."/>
            <person name="Ding S."/>
            <person name="Wang X."/>
            <person name="Zhu J."/>
            <person name="Ruan X."/>
            <person name="Zhao L."/>
            <person name="Wei J."/>
            <person name="Que T."/>
            <person name="Du C."/>
            <person name="Cheng J."/>
            <person name="Dai P."/>
            <person name="Han X."/>
            <person name="Huang E."/>
            <person name="Gao Y."/>
            <person name="Liu J."/>
            <person name="Shao H."/>
            <person name="Ye R."/>
            <person name="Li L."/>
            <person name="Wei W."/>
            <person name="Wang X."/>
            <person name="Wang C."/>
            <person name="Yang T."/>
            <person name="Huo Q."/>
            <person name="Li W."/>
            <person name="Guo W."/>
            <person name="Chen H."/>
            <person name="Zhou L."/>
            <person name="Ni X."/>
            <person name="Tian J."/>
            <person name="Zhou Y."/>
            <person name="Sheng Y."/>
            <person name="Liu T."/>
            <person name="Pan Y."/>
            <person name="Xia L."/>
            <person name="Li J."/>
            <person name="Zhao F."/>
            <person name="Cao W."/>
        </authorList>
    </citation>
    <scope>NUCLEOTIDE SEQUENCE</scope>
    <source>
        <strain evidence="1">Hyas-2018</strain>
    </source>
</reference>
<keyword evidence="2" id="KW-1185">Reference proteome</keyword>